<reference evidence="3" key="1">
    <citation type="journal article" date="2010" name="Genome Biol.">
        <title>Genome sequence of the necrotrophic plant pathogen Pythium ultimum reveals original pathogenicity mechanisms and effector repertoire.</title>
        <authorList>
            <person name="Levesque C.A."/>
            <person name="Brouwer H."/>
            <person name="Cano L."/>
            <person name="Hamilton J.P."/>
            <person name="Holt C."/>
            <person name="Huitema E."/>
            <person name="Raffaele S."/>
            <person name="Robideau G.P."/>
            <person name="Thines M."/>
            <person name="Win J."/>
            <person name="Zerillo M.M."/>
            <person name="Beakes G.W."/>
            <person name="Boore J.L."/>
            <person name="Busam D."/>
            <person name="Dumas B."/>
            <person name="Ferriera S."/>
            <person name="Fuerstenberg S.I."/>
            <person name="Gachon C.M."/>
            <person name="Gaulin E."/>
            <person name="Govers F."/>
            <person name="Grenville-Briggs L."/>
            <person name="Horner N."/>
            <person name="Hostetler J."/>
            <person name="Jiang R.H."/>
            <person name="Johnson J."/>
            <person name="Krajaejun T."/>
            <person name="Lin H."/>
            <person name="Meijer H.J."/>
            <person name="Moore B."/>
            <person name="Morris P."/>
            <person name="Phuntmart V."/>
            <person name="Puiu D."/>
            <person name="Shetty J."/>
            <person name="Stajich J.E."/>
            <person name="Tripathy S."/>
            <person name="Wawra S."/>
            <person name="van West P."/>
            <person name="Whitty B.R."/>
            <person name="Coutinho P.M."/>
            <person name="Henrissat B."/>
            <person name="Martin F."/>
            <person name="Thomas P.D."/>
            <person name="Tyler B.M."/>
            <person name="De Vries R.P."/>
            <person name="Kamoun S."/>
            <person name="Yandell M."/>
            <person name="Tisserat N."/>
            <person name="Buell C.R."/>
        </authorList>
    </citation>
    <scope>NUCLEOTIDE SEQUENCE</scope>
    <source>
        <strain evidence="3">DAOM:BR144</strain>
    </source>
</reference>
<feature type="region of interest" description="Disordered" evidence="1">
    <location>
        <begin position="45"/>
        <end position="81"/>
    </location>
</feature>
<dbReference type="OMA" id="RFIMERS"/>
<dbReference type="AlphaFoldDB" id="K3X3A5"/>
<dbReference type="eggNOG" id="ENOG502SNUW">
    <property type="taxonomic scope" value="Eukaryota"/>
</dbReference>
<reference evidence="2" key="3">
    <citation type="submission" date="2015-02" db="UniProtKB">
        <authorList>
            <consortium name="EnsemblProtists"/>
        </authorList>
    </citation>
    <scope>IDENTIFICATION</scope>
    <source>
        <strain evidence="2">DAOM BR144</strain>
    </source>
</reference>
<dbReference type="HOGENOM" id="CLU_036567_0_1_1"/>
<feature type="compositionally biased region" description="Polar residues" evidence="1">
    <location>
        <begin position="66"/>
        <end position="75"/>
    </location>
</feature>
<evidence type="ECO:0000313" key="3">
    <source>
        <dbReference type="Proteomes" id="UP000019132"/>
    </source>
</evidence>
<proteinExistence type="predicted"/>
<keyword evidence="3" id="KW-1185">Reference proteome</keyword>
<dbReference type="EnsemblProtists" id="PYU1_T011704">
    <property type="protein sequence ID" value="PYU1_T011704"/>
    <property type="gene ID" value="PYU1_G011678"/>
</dbReference>
<protein>
    <submittedName>
        <fullName evidence="2">Uncharacterized protein</fullName>
    </submittedName>
</protein>
<reference evidence="3" key="2">
    <citation type="submission" date="2010-04" db="EMBL/GenBank/DDBJ databases">
        <authorList>
            <person name="Buell R."/>
            <person name="Hamilton J."/>
            <person name="Hostetler J."/>
        </authorList>
    </citation>
    <scope>NUCLEOTIDE SEQUENCE [LARGE SCALE GENOMIC DNA]</scope>
    <source>
        <strain evidence="3">DAOM:BR144</strain>
    </source>
</reference>
<name>K3X3A5_GLOUD</name>
<dbReference type="Proteomes" id="UP000019132">
    <property type="component" value="Unassembled WGS sequence"/>
</dbReference>
<dbReference type="InParanoid" id="K3X3A5"/>
<evidence type="ECO:0000313" key="2">
    <source>
        <dbReference type="EnsemblProtists" id="PYU1_T011704"/>
    </source>
</evidence>
<evidence type="ECO:0000256" key="1">
    <source>
        <dbReference type="SAM" id="MobiDB-lite"/>
    </source>
</evidence>
<dbReference type="VEuPathDB" id="FungiDB:PYU1_G011678"/>
<sequence>MDAAAADAHDSLTLEDLTFFHALTTPRSSHESRLKRAWALVAGVESGDDGGTSEDSCSAPMANAPVTATRSNEPSHVTPGPVVKQRKRSHEMNREAKEKLQDELRYLEAHVALLRHEAGLVAPQVVESKRALGAKMRDAVLQQDLQFATMQSMFSGFTNSRVSSPLESYIHLTKDWQERCDTLLQMKDRKIDVAHRFLLERTRFMNPIQECYEQSQYVTTDGEFCTIRMDITPFERVTSVRQVFDAMQFYLMNMEITLTEMSGDITIRENDENTETTVLQHRLVTSMREGVLVEKNAVLFMDTSGLDFENAHEQSALIAVDFVDQDDLYPYCPSQRLRKDATCVMKLSGHRRNRADVAPSNCDNEKPKDDDELVVVLTRWFLVRLRPPEIVVPEFVVRSVADDLTGGVDHMIKTMREGVYPTKSVVL</sequence>
<organism evidence="2 3">
    <name type="scientific">Globisporangium ultimum (strain ATCC 200006 / CBS 805.95 / DAOM BR144)</name>
    <name type="common">Pythium ultimum</name>
    <dbReference type="NCBI Taxonomy" id="431595"/>
    <lineage>
        <taxon>Eukaryota</taxon>
        <taxon>Sar</taxon>
        <taxon>Stramenopiles</taxon>
        <taxon>Oomycota</taxon>
        <taxon>Peronosporomycetes</taxon>
        <taxon>Pythiales</taxon>
        <taxon>Pythiaceae</taxon>
        <taxon>Globisporangium</taxon>
    </lineage>
</organism>
<accession>K3X3A5</accession>
<dbReference type="EMBL" id="GL376611">
    <property type="status" value="NOT_ANNOTATED_CDS"/>
    <property type="molecule type" value="Genomic_DNA"/>
</dbReference>